<evidence type="ECO:0000256" key="5">
    <source>
        <dbReference type="ARBA" id="ARBA00022777"/>
    </source>
</evidence>
<sequence length="127" mass="14072">GTLFQLITEKGWLQEEETQKILGQIVVHQDLKPENVLLDIEGHVKLADFGLATSCRAGTVLQANTFDTLELGLGEGYDGKKADVFSVGVLLYFITTGQHPLRGRTQENILVKIIRDLNLYSSCPWAT</sequence>
<accession>A0A1A6GG87</accession>
<feature type="domain" description="Protein kinase" evidence="9">
    <location>
        <begin position="1"/>
        <end position="127"/>
    </location>
</feature>
<dbReference type="EC" id="2.7.11.1" evidence="1"/>
<gene>
    <name evidence="10" type="ORF">A6R68_06220</name>
</gene>
<dbReference type="InterPro" id="IPR011009">
    <property type="entry name" value="Kinase-like_dom_sf"/>
</dbReference>
<comment type="catalytic activity">
    <reaction evidence="7">
        <text>L-threonyl-[protein] + ATP = O-phospho-L-threonyl-[protein] + ADP + H(+)</text>
        <dbReference type="Rhea" id="RHEA:46608"/>
        <dbReference type="Rhea" id="RHEA-COMP:11060"/>
        <dbReference type="Rhea" id="RHEA-COMP:11605"/>
        <dbReference type="ChEBI" id="CHEBI:15378"/>
        <dbReference type="ChEBI" id="CHEBI:30013"/>
        <dbReference type="ChEBI" id="CHEBI:30616"/>
        <dbReference type="ChEBI" id="CHEBI:61977"/>
        <dbReference type="ChEBI" id="CHEBI:456216"/>
        <dbReference type="EC" id="2.7.11.1"/>
    </reaction>
</comment>
<dbReference type="GO" id="GO:0005524">
    <property type="term" value="F:ATP binding"/>
    <property type="evidence" value="ECO:0007669"/>
    <property type="project" value="UniProtKB-KW"/>
</dbReference>
<name>A0A1A6GG87_NEOLE</name>
<evidence type="ECO:0000313" key="10">
    <source>
        <dbReference type="EMBL" id="OBS65241.1"/>
    </source>
</evidence>
<evidence type="ECO:0000259" key="9">
    <source>
        <dbReference type="PROSITE" id="PS50011"/>
    </source>
</evidence>
<feature type="non-terminal residue" evidence="10">
    <location>
        <position position="1"/>
    </location>
</feature>
<keyword evidence="4" id="KW-0547">Nucleotide-binding</keyword>
<keyword evidence="11" id="KW-1185">Reference proteome</keyword>
<proteinExistence type="predicted"/>
<dbReference type="GO" id="GO:0000226">
    <property type="term" value="P:microtubule cytoskeleton organization"/>
    <property type="evidence" value="ECO:0007669"/>
    <property type="project" value="TreeGrafter"/>
</dbReference>
<keyword evidence="6" id="KW-0067">ATP-binding</keyword>
<evidence type="ECO:0000256" key="6">
    <source>
        <dbReference type="ARBA" id="ARBA00022840"/>
    </source>
</evidence>
<feature type="non-terminal residue" evidence="10">
    <location>
        <position position="127"/>
    </location>
</feature>
<dbReference type="Proteomes" id="UP000092124">
    <property type="component" value="Unassembled WGS sequence"/>
</dbReference>
<evidence type="ECO:0000256" key="8">
    <source>
        <dbReference type="ARBA" id="ARBA00048679"/>
    </source>
</evidence>
<keyword evidence="2" id="KW-0723">Serine/threonine-protein kinase</keyword>
<dbReference type="PANTHER" id="PTHR24346">
    <property type="entry name" value="MAP/MICROTUBULE AFFINITY-REGULATING KINASE"/>
    <property type="match status" value="1"/>
</dbReference>
<evidence type="ECO:0000256" key="1">
    <source>
        <dbReference type="ARBA" id="ARBA00012513"/>
    </source>
</evidence>
<dbReference type="PROSITE" id="PS50011">
    <property type="entry name" value="PROTEIN_KINASE_DOM"/>
    <property type="match status" value="1"/>
</dbReference>
<dbReference type="GO" id="GO:0050321">
    <property type="term" value="F:tau-protein kinase activity"/>
    <property type="evidence" value="ECO:0007669"/>
    <property type="project" value="TreeGrafter"/>
</dbReference>
<dbReference type="EMBL" id="LZPO01097078">
    <property type="protein sequence ID" value="OBS65241.1"/>
    <property type="molecule type" value="Genomic_DNA"/>
</dbReference>
<evidence type="ECO:0000256" key="7">
    <source>
        <dbReference type="ARBA" id="ARBA00047899"/>
    </source>
</evidence>
<dbReference type="InterPro" id="IPR008271">
    <property type="entry name" value="Ser/Thr_kinase_AS"/>
</dbReference>
<comment type="catalytic activity">
    <reaction evidence="8">
        <text>L-seryl-[protein] + ATP = O-phospho-L-seryl-[protein] + ADP + H(+)</text>
        <dbReference type="Rhea" id="RHEA:17989"/>
        <dbReference type="Rhea" id="RHEA-COMP:9863"/>
        <dbReference type="Rhea" id="RHEA-COMP:11604"/>
        <dbReference type="ChEBI" id="CHEBI:15378"/>
        <dbReference type="ChEBI" id="CHEBI:29999"/>
        <dbReference type="ChEBI" id="CHEBI:30616"/>
        <dbReference type="ChEBI" id="CHEBI:83421"/>
        <dbReference type="ChEBI" id="CHEBI:456216"/>
        <dbReference type="EC" id="2.7.11.1"/>
    </reaction>
</comment>
<reference evidence="10 11" key="1">
    <citation type="submission" date="2016-06" db="EMBL/GenBank/DDBJ databases">
        <title>The Draft Genome Sequence and Annotation of the Desert Woodrat Neotoma lepida.</title>
        <authorList>
            <person name="Campbell M."/>
            <person name="Oakeson K.F."/>
            <person name="Yandell M."/>
            <person name="Halpert J.R."/>
            <person name="Dearing D."/>
        </authorList>
    </citation>
    <scope>NUCLEOTIDE SEQUENCE [LARGE SCALE GENOMIC DNA]</scope>
    <source>
        <strain evidence="10">417</strain>
        <tissue evidence="10">Liver</tissue>
    </source>
</reference>
<evidence type="ECO:0000256" key="4">
    <source>
        <dbReference type="ARBA" id="ARBA00022741"/>
    </source>
</evidence>
<dbReference type="SMART" id="SM00220">
    <property type="entry name" value="S_TKc"/>
    <property type="match status" value="1"/>
</dbReference>
<dbReference type="PROSITE" id="PS00108">
    <property type="entry name" value="PROTEIN_KINASE_ST"/>
    <property type="match status" value="1"/>
</dbReference>
<dbReference type="SUPFAM" id="SSF56112">
    <property type="entry name" value="Protein kinase-like (PK-like)"/>
    <property type="match status" value="1"/>
</dbReference>
<dbReference type="AlphaFoldDB" id="A0A1A6GG87"/>
<dbReference type="GO" id="GO:0005737">
    <property type="term" value="C:cytoplasm"/>
    <property type="evidence" value="ECO:0007669"/>
    <property type="project" value="TreeGrafter"/>
</dbReference>
<evidence type="ECO:0000256" key="3">
    <source>
        <dbReference type="ARBA" id="ARBA00022679"/>
    </source>
</evidence>
<evidence type="ECO:0000256" key="2">
    <source>
        <dbReference type="ARBA" id="ARBA00022527"/>
    </source>
</evidence>
<protein>
    <recommendedName>
        <fullName evidence="1">non-specific serine/threonine protein kinase</fullName>
        <ecNumber evidence="1">2.7.11.1</ecNumber>
    </recommendedName>
</protein>
<dbReference type="InterPro" id="IPR000719">
    <property type="entry name" value="Prot_kinase_dom"/>
</dbReference>
<dbReference type="Pfam" id="PF00069">
    <property type="entry name" value="Pkinase"/>
    <property type="match status" value="1"/>
</dbReference>
<dbReference type="STRING" id="56216.A0A1A6GG87"/>
<keyword evidence="3" id="KW-0808">Transferase</keyword>
<dbReference type="OrthoDB" id="9807223at2759"/>
<comment type="caution">
    <text evidence="10">The sequence shown here is derived from an EMBL/GenBank/DDBJ whole genome shotgun (WGS) entry which is preliminary data.</text>
</comment>
<keyword evidence="5" id="KW-0418">Kinase</keyword>
<dbReference type="Gene3D" id="1.10.510.10">
    <property type="entry name" value="Transferase(Phosphotransferase) domain 1"/>
    <property type="match status" value="1"/>
</dbReference>
<organism evidence="10 11">
    <name type="scientific">Neotoma lepida</name>
    <name type="common">Desert woodrat</name>
    <dbReference type="NCBI Taxonomy" id="56216"/>
    <lineage>
        <taxon>Eukaryota</taxon>
        <taxon>Metazoa</taxon>
        <taxon>Chordata</taxon>
        <taxon>Craniata</taxon>
        <taxon>Vertebrata</taxon>
        <taxon>Euteleostomi</taxon>
        <taxon>Mammalia</taxon>
        <taxon>Eutheria</taxon>
        <taxon>Euarchontoglires</taxon>
        <taxon>Glires</taxon>
        <taxon>Rodentia</taxon>
        <taxon>Myomorpha</taxon>
        <taxon>Muroidea</taxon>
        <taxon>Cricetidae</taxon>
        <taxon>Neotominae</taxon>
        <taxon>Neotoma</taxon>
    </lineage>
</organism>
<evidence type="ECO:0000313" key="11">
    <source>
        <dbReference type="Proteomes" id="UP000092124"/>
    </source>
</evidence>
<dbReference type="PANTHER" id="PTHR24346:SF56">
    <property type="entry name" value="SERINE_THREONINE-PROTEIN KINASE MARK2"/>
    <property type="match status" value="1"/>
</dbReference>
<dbReference type="GO" id="GO:0035556">
    <property type="term" value="P:intracellular signal transduction"/>
    <property type="evidence" value="ECO:0007669"/>
    <property type="project" value="TreeGrafter"/>
</dbReference>